<accession>A0A654CAE4</accession>
<evidence type="ECO:0000313" key="2">
    <source>
        <dbReference type="Proteomes" id="UP000432350"/>
    </source>
</evidence>
<proteinExistence type="predicted"/>
<gene>
    <name evidence="1" type="ORF">SPHINGO8BC_50761</name>
</gene>
<sequence length="42" mass="4847">MVKMQLSVITNCYDSFVIVSFKIIESYSILCQIKASLSWTKK</sequence>
<dbReference type="AlphaFoldDB" id="A0A654CAE4"/>
<reference evidence="1 2" key="1">
    <citation type="submission" date="2019-10" db="EMBL/GenBank/DDBJ databases">
        <authorList>
            <person name="Karimi E."/>
        </authorList>
    </citation>
    <scope>NUCLEOTIDE SEQUENCE [LARGE SCALE GENOMIC DNA]</scope>
    <source>
        <strain evidence="1">Sphingobacterium sp. 8BC</strain>
    </source>
</reference>
<dbReference type="EMBL" id="CABWMV010000024">
    <property type="protein sequence ID" value="VXC90053.1"/>
    <property type="molecule type" value="Genomic_DNA"/>
</dbReference>
<organism evidence="1 2">
    <name type="scientific">Sphingobacterium multivorum</name>
    <dbReference type="NCBI Taxonomy" id="28454"/>
    <lineage>
        <taxon>Bacteria</taxon>
        <taxon>Pseudomonadati</taxon>
        <taxon>Bacteroidota</taxon>
        <taxon>Sphingobacteriia</taxon>
        <taxon>Sphingobacteriales</taxon>
        <taxon>Sphingobacteriaceae</taxon>
        <taxon>Sphingobacterium</taxon>
    </lineage>
</organism>
<protein>
    <submittedName>
        <fullName evidence="1">Uncharacterized protein</fullName>
    </submittedName>
</protein>
<evidence type="ECO:0000313" key="1">
    <source>
        <dbReference type="EMBL" id="VXC90053.1"/>
    </source>
</evidence>
<dbReference type="Proteomes" id="UP000432350">
    <property type="component" value="Unassembled WGS sequence"/>
</dbReference>
<name>A0A654CAE4_SPHMU</name>